<feature type="compositionally biased region" description="Basic and acidic residues" evidence="18">
    <location>
        <begin position="285"/>
        <end position="300"/>
    </location>
</feature>
<keyword evidence="10" id="KW-0479">Metal-binding</keyword>
<feature type="compositionally biased region" description="Basic and acidic residues" evidence="18">
    <location>
        <begin position="342"/>
        <end position="355"/>
    </location>
</feature>
<evidence type="ECO:0000259" key="19">
    <source>
        <dbReference type="PROSITE" id="PS50172"/>
    </source>
</evidence>
<dbReference type="PRINTS" id="PR00870">
    <property type="entry name" value="DNAPOLXBETA"/>
</dbReference>
<keyword evidence="8" id="KW-0548">Nucleotidyltransferase</keyword>
<dbReference type="InterPro" id="IPR036420">
    <property type="entry name" value="BRCT_dom_sf"/>
</dbReference>
<dbReference type="SUPFAM" id="SSF52113">
    <property type="entry name" value="BRCT domain"/>
    <property type="match status" value="1"/>
</dbReference>
<dbReference type="InterPro" id="IPR022312">
    <property type="entry name" value="DNA_pol_X"/>
</dbReference>
<dbReference type="AlphaFoldDB" id="A0A2I1C9K3"/>
<dbReference type="GO" id="GO:0016829">
    <property type="term" value="F:lyase activity"/>
    <property type="evidence" value="ECO:0007669"/>
    <property type="project" value="UniProtKB-KW"/>
</dbReference>
<dbReference type="InterPro" id="IPR018944">
    <property type="entry name" value="DNA_pol_lambd_fingers_domain"/>
</dbReference>
<dbReference type="InterPro" id="IPR028207">
    <property type="entry name" value="DNA_pol_B_palm_palm"/>
</dbReference>
<dbReference type="Proteomes" id="UP000234474">
    <property type="component" value="Unassembled WGS sequence"/>
</dbReference>
<dbReference type="SUPFAM" id="SSF47802">
    <property type="entry name" value="DNA polymerase beta, N-terminal domain-like"/>
    <property type="match status" value="1"/>
</dbReference>
<dbReference type="FunFam" id="1.10.150.20:FF:000010">
    <property type="entry name" value="DNA polymerase lambda"/>
    <property type="match status" value="1"/>
</dbReference>
<dbReference type="Gene3D" id="1.10.150.110">
    <property type="entry name" value="DNA polymerase beta, N-terminal domain-like"/>
    <property type="match status" value="1"/>
</dbReference>
<dbReference type="PROSITE" id="PS50172">
    <property type="entry name" value="BRCT"/>
    <property type="match status" value="1"/>
</dbReference>
<evidence type="ECO:0000256" key="7">
    <source>
        <dbReference type="ARBA" id="ARBA00022679"/>
    </source>
</evidence>
<evidence type="ECO:0000256" key="12">
    <source>
        <dbReference type="ARBA" id="ARBA00022932"/>
    </source>
</evidence>
<dbReference type="Pfam" id="PF14791">
    <property type="entry name" value="DNA_pol_B_thumb"/>
    <property type="match status" value="1"/>
</dbReference>
<dbReference type="CDD" id="cd00141">
    <property type="entry name" value="NT_POLXc"/>
    <property type="match status" value="1"/>
</dbReference>
<dbReference type="GO" id="GO:0046872">
    <property type="term" value="F:metal ion binding"/>
    <property type="evidence" value="ECO:0007669"/>
    <property type="project" value="UniProtKB-KW"/>
</dbReference>
<evidence type="ECO:0000256" key="11">
    <source>
        <dbReference type="ARBA" id="ARBA00022763"/>
    </source>
</evidence>
<accession>A0A2I1C9K3</accession>
<dbReference type="FunFam" id="3.30.210.10:FF:000001">
    <property type="entry name" value="DNA polymerase lambda"/>
    <property type="match status" value="1"/>
</dbReference>
<feature type="compositionally biased region" description="Polar residues" evidence="18">
    <location>
        <begin position="65"/>
        <end position="83"/>
    </location>
</feature>
<feature type="compositionally biased region" description="Polar residues" evidence="18">
    <location>
        <begin position="97"/>
        <end position="106"/>
    </location>
</feature>
<evidence type="ECO:0000256" key="14">
    <source>
        <dbReference type="ARBA" id="ARBA00023239"/>
    </source>
</evidence>
<dbReference type="RefSeq" id="XP_024682917.1">
    <property type="nucleotide sequence ID" value="XM_024828998.1"/>
</dbReference>
<dbReference type="Pfam" id="PF14792">
    <property type="entry name" value="DNA_pol_B_palm"/>
    <property type="match status" value="1"/>
</dbReference>
<dbReference type="GO" id="GO:0005634">
    <property type="term" value="C:nucleus"/>
    <property type="evidence" value="ECO:0007669"/>
    <property type="project" value="UniProtKB-SubCell"/>
</dbReference>
<evidence type="ECO:0000256" key="2">
    <source>
        <dbReference type="ARBA" id="ARBA00004123"/>
    </source>
</evidence>
<dbReference type="GO" id="GO:0006303">
    <property type="term" value="P:double-strand break repair via nonhomologous end joining"/>
    <property type="evidence" value="ECO:0007669"/>
    <property type="project" value="TreeGrafter"/>
</dbReference>
<gene>
    <name evidence="20" type="ORF">P174DRAFT_451212</name>
</gene>
<keyword evidence="13" id="KW-0234">DNA repair</keyword>
<dbReference type="STRING" id="1392255.A0A2I1C9K3"/>
<dbReference type="GO" id="GO:0003677">
    <property type="term" value="F:DNA binding"/>
    <property type="evidence" value="ECO:0007669"/>
    <property type="project" value="InterPro"/>
</dbReference>
<keyword evidence="6" id="KW-0237">DNA synthesis</keyword>
<keyword evidence="14" id="KW-0456">Lyase</keyword>
<proteinExistence type="inferred from homology"/>
<dbReference type="InterPro" id="IPR027421">
    <property type="entry name" value="DNA_pol_lamdba_lyase_dom_sf"/>
</dbReference>
<evidence type="ECO:0000256" key="17">
    <source>
        <dbReference type="PIRSR" id="PIRSR622312-50"/>
    </source>
</evidence>
<dbReference type="PRINTS" id="PR00869">
    <property type="entry name" value="DNAPOLX"/>
</dbReference>
<feature type="compositionally biased region" description="Low complexity" evidence="18">
    <location>
        <begin position="236"/>
        <end position="247"/>
    </location>
</feature>
<evidence type="ECO:0000256" key="15">
    <source>
        <dbReference type="ARBA" id="ARBA00023242"/>
    </source>
</evidence>
<dbReference type="InterPro" id="IPR002054">
    <property type="entry name" value="DNA-dir_DNA_pol_X"/>
</dbReference>
<dbReference type="EC" id="2.7.7.7" evidence="4"/>
<evidence type="ECO:0000256" key="18">
    <source>
        <dbReference type="SAM" id="MobiDB-lite"/>
    </source>
</evidence>
<comment type="subcellular location">
    <subcellularLocation>
        <location evidence="2">Nucleus</location>
    </subcellularLocation>
</comment>
<dbReference type="FunFam" id="3.30.460.10:FF:000050">
    <property type="entry name" value="DNA polymerase POL4"/>
    <property type="match status" value="1"/>
</dbReference>
<comment type="similarity">
    <text evidence="3">Belongs to the DNA polymerase type-X family.</text>
</comment>
<dbReference type="PANTHER" id="PTHR11276">
    <property type="entry name" value="DNA POLYMERASE TYPE-X FAMILY MEMBER"/>
    <property type="match status" value="1"/>
</dbReference>
<comment type="catalytic activity">
    <reaction evidence="16">
        <text>DNA(n) + a 2'-deoxyribonucleoside 5'-triphosphate = DNA(n+1) + diphosphate</text>
        <dbReference type="Rhea" id="RHEA:22508"/>
        <dbReference type="Rhea" id="RHEA-COMP:17339"/>
        <dbReference type="Rhea" id="RHEA-COMP:17340"/>
        <dbReference type="ChEBI" id="CHEBI:33019"/>
        <dbReference type="ChEBI" id="CHEBI:61560"/>
        <dbReference type="ChEBI" id="CHEBI:173112"/>
        <dbReference type="EC" id="2.7.7.7"/>
    </reaction>
</comment>
<feature type="region of interest" description="Disordered" evidence="18">
    <location>
        <begin position="230"/>
        <end position="300"/>
    </location>
</feature>
<dbReference type="SUPFAM" id="SSF81585">
    <property type="entry name" value="PsbU/PolX domain-like"/>
    <property type="match status" value="1"/>
</dbReference>
<dbReference type="InterPro" id="IPR001357">
    <property type="entry name" value="BRCT_dom"/>
</dbReference>
<keyword evidence="9" id="KW-0235">DNA replication</keyword>
<comment type="caution">
    <text evidence="20">The sequence shown here is derived from an EMBL/GenBank/DDBJ whole genome shotgun (WGS) entry which is preliminary data.</text>
</comment>
<name>A0A2I1C9K3_ASPN1</name>
<evidence type="ECO:0000256" key="3">
    <source>
        <dbReference type="ARBA" id="ARBA00008323"/>
    </source>
</evidence>
<organism evidence="20 21">
    <name type="scientific">Aspergillus novofumigatus (strain IBT 16806)</name>
    <dbReference type="NCBI Taxonomy" id="1392255"/>
    <lineage>
        <taxon>Eukaryota</taxon>
        <taxon>Fungi</taxon>
        <taxon>Dikarya</taxon>
        <taxon>Ascomycota</taxon>
        <taxon>Pezizomycotina</taxon>
        <taxon>Eurotiomycetes</taxon>
        <taxon>Eurotiomycetidae</taxon>
        <taxon>Eurotiales</taxon>
        <taxon>Aspergillaceae</taxon>
        <taxon>Aspergillus</taxon>
        <taxon>Aspergillus subgen. Fumigati</taxon>
    </lineage>
</organism>
<dbReference type="InterPro" id="IPR043519">
    <property type="entry name" value="NT_sf"/>
</dbReference>
<feature type="domain" description="BRCT" evidence="19">
    <location>
        <begin position="127"/>
        <end position="223"/>
    </location>
</feature>
<keyword evidence="21" id="KW-1185">Reference proteome</keyword>
<dbReference type="InterPro" id="IPR037160">
    <property type="entry name" value="DNA_Pol_thumb_sf"/>
</dbReference>
<protein>
    <recommendedName>
        <fullName evidence="5">DNA polymerase lambda</fullName>
        <ecNumber evidence="4">2.7.7.7</ecNumber>
    </recommendedName>
</protein>
<keyword evidence="7" id="KW-0808">Transferase</keyword>
<dbReference type="GeneID" id="36536324"/>
<keyword evidence="11" id="KW-0227">DNA damage</keyword>
<feature type="region of interest" description="Disordered" evidence="18">
    <location>
        <begin position="64"/>
        <end position="119"/>
    </location>
</feature>
<dbReference type="Pfam" id="PF10391">
    <property type="entry name" value="DNA_pol_lambd_f"/>
    <property type="match status" value="1"/>
</dbReference>
<evidence type="ECO:0000256" key="10">
    <source>
        <dbReference type="ARBA" id="ARBA00022723"/>
    </source>
</evidence>
<evidence type="ECO:0000256" key="16">
    <source>
        <dbReference type="ARBA" id="ARBA00049244"/>
    </source>
</evidence>
<evidence type="ECO:0000256" key="4">
    <source>
        <dbReference type="ARBA" id="ARBA00012417"/>
    </source>
</evidence>
<dbReference type="SMART" id="SM00483">
    <property type="entry name" value="POLXc"/>
    <property type="match status" value="1"/>
</dbReference>
<feature type="compositionally biased region" description="Acidic residues" evidence="18">
    <location>
        <begin position="321"/>
        <end position="339"/>
    </location>
</feature>
<sequence length="705" mass="78966">MAEKILDKVAFFKALEQLDCLIDDSEDEADIKLSHIIKRSRNSDNIISSNCCEDTPPFKLLRATSAPQSTSTSIAGSSAQSKMLTPGSDGLQAGVKRSNTTGTLTGRSEADKQSKRRRVITPRTVAEEQQIFKGLVFFFFPNNDVSPLRRLRIQRAQEYGATWAKTWEAHITHVIVDKGLMFQDVLKHLKLGAFPPHVALLDESYPSECIKFKSVLSTTLVRFRVRGAPCPEAEETNPPNETPSTASLPLKPGRKQRVTPTPSQDSRDQCVVNPTPEKPVEAPSDEIHQEQRVPELSSRERDALDDMIEAAKAAKDLPLDPLEESSVEANDTEASDASDTESVGKKESDRSKEDKMVEAWQQKFACMQKHDSNSKVDNPNSKTIAVLQQMLDYYTRTSDQWRTLAYRKAIAALRRQPKKVVTRAQARAIPGIGPRLADKIEEIVFTNRLRRLENANNMPEDRILQEFLGVYGAGISQASRWIAQGYRSLDDLNTKASLTKSQRIGVEHYHDFAQRIPRHEVEAHGEIVRKAVQKADPGMQVIIGGSYRRGASDSGDIDLLITKGDATIEQIRAMMMDNVIPQLFQDGFLQVSLASSSRGDGSKWHGASALPGSKIWRRIDLLFVPGSEIGAALIYFTGNDIFNRSMRLLASKRGMRLNQRGLYADCLRGEQRKKLNEGRLLEGRDERRIFEILGVPWRPPEHRIC</sequence>
<comment type="cofactor">
    <cofactor evidence="1">
        <name>Mn(2+)</name>
        <dbReference type="ChEBI" id="CHEBI:29035"/>
    </cofactor>
</comment>
<evidence type="ECO:0000256" key="5">
    <source>
        <dbReference type="ARBA" id="ARBA00016513"/>
    </source>
</evidence>
<dbReference type="FunFam" id="1.10.150.110:FF:000005">
    <property type="entry name" value="DNA polymerase POL4"/>
    <property type="match status" value="1"/>
</dbReference>
<evidence type="ECO:0000256" key="9">
    <source>
        <dbReference type="ARBA" id="ARBA00022705"/>
    </source>
</evidence>
<dbReference type="VEuPathDB" id="FungiDB:P174DRAFT_451212"/>
<evidence type="ECO:0000313" key="20">
    <source>
        <dbReference type="EMBL" id="PKX94322.1"/>
    </source>
</evidence>
<dbReference type="SUPFAM" id="SSF81301">
    <property type="entry name" value="Nucleotidyltransferase"/>
    <property type="match status" value="1"/>
</dbReference>
<dbReference type="Gene3D" id="3.40.50.10190">
    <property type="entry name" value="BRCT domain"/>
    <property type="match status" value="1"/>
</dbReference>
<evidence type="ECO:0000313" key="21">
    <source>
        <dbReference type="Proteomes" id="UP000234474"/>
    </source>
</evidence>
<dbReference type="InterPro" id="IPR002008">
    <property type="entry name" value="DNA_pol_X_beta-like"/>
</dbReference>
<feature type="active site" description="Nucleophile; Schiff-base intermediate with DNA; for 5'-dRP lyase activity" evidence="17">
    <location>
        <position position="439"/>
    </location>
</feature>
<evidence type="ECO:0000256" key="8">
    <source>
        <dbReference type="ARBA" id="ARBA00022695"/>
    </source>
</evidence>
<dbReference type="InterPro" id="IPR010996">
    <property type="entry name" value="HHH_MUS81"/>
</dbReference>
<keyword evidence="12" id="KW-0239">DNA-directed DNA polymerase</keyword>
<evidence type="ECO:0000256" key="6">
    <source>
        <dbReference type="ARBA" id="ARBA00022634"/>
    </source>
</evidence>
<evidence type="ECO:0000256" key="13">
    <source>
        <dbReference type="ARBA" id="ARBA00023204"/>
    </source>
</evidence>
<dbReference type="Gene3D" id="1.10.150.20">
    <property type="entry name" value="5' to 3' exonuclease, C-terminal subdomain"/>
    <property type="match status" value="1"/>
</dbReference>
<evidence type="ECO:0000256" key="1">
    <source>
        <dbReference type="ARBA" id="ARBA00001936"/>
    </source>
</evidence>
<dbReference type="OrthoDB" id="205514at2759"/>
<dbReference type="OMA" id="KWHGASA"/>
<dbReference type="InterPro" id="IPR029398">
    <property type="entry name" value="PolB_thumb"/>
</dbReference>
<dbReference type="GO" id="GO:0003887">
    <property type="term" value="F:DNA-directed DNA polymerase activity"/>
    <property type="evidence" value="ECO:0007669"/>
    <property type="project" value="UniProtKB-KW"/>
</dbReference>
<keyword evidence="15" id="KW-0539">Nucleus</keyword>
<dbReference type="Gene3D" id="3.30.460.10">
    <property type="entry name" value="Beta Polymerase, domain 2"/>
    <property type="match status" value="1"/>
</dbReference>
<dbReference type="Gene3D" id="3.30.210.10">
    <property type="entry name" value="DNA polymerase, thumb domain"/>
    <property type="match status" value="1"/>
</dbReference>
<dbReference type="PANTHER" id="PTHR11276:SF28">
    <property type="entry name" value="DNA POLYMERASE LAMBDA"/>
    <property type="match status" value="1"/>
</dbReference>
<reference evidence="21" key="1">
    <citation type="journal article" date="2018" name="Proc. Natl. Acad. Sci. U.S.A.">
        <title>Linking secondary metabolites to gene clusters through genome sequencing of six diverse Aspergillus species.</title>
        <authorList>
            <person name="Kaerboelling I."/>
            <person name="Vesth T.C."/>
            <person name="Frisvad J.C."/>
            <person name="Nybo J.L."/>
            <person name="Theobald S."/>
            <person name="Kuo A."/>
            <person name="Bowyer P."/>
            <person name="Matsuda Y."/>
            <person name="Mondo S."/>
            <person name="Lyhne E.K."/>
            <person name="Kogle M.E."/>
            <person name="Clum A."/>
            <person name="Lipzen A."/>
            <person name="Salamov A."/>
            <person name="Ngan C.Y."/>
            <person name="Daum C."/>
            <person name="Chiniquy J."/>
            <person name="Barry K."/>
            <person name="LaButti K."/>
            <person name="Haridas S."/>
            <person name="Simmons B.A."/>
            <person name="Magnuson J.K."/>
            <person name="Mortensen U.H."/>
            <person name="Larsen T.O."/>
            <person name="Grigoriev I.V."/>
            <person name="Baker S.E."/>
            <person name="Andersen M.R."/>
        </authorList>
    </citation>
    <scope>NUCLEOTIDE SEQUENCE [LARGE SCALE GENOMIC DNA]</scope>
    <source>
        <strain evidence="21">IBT 16806</strain>
    </source>
</reference>
<dbReference type="EMBL" id="MSZS01000004">
    <property type="protein sequence ID" value="PKX94322.1"/>
    <property type="molecule type" value="Genomic_DNA"/>
</dbReference>
<dbReference type="Pfam" id="PF14716">
    <property type="entry name" value="HHH_8"/>
    <property type="match status" value="1"/>
</dbReference>
<feature type="region of interest" description="Disordered" evidence="18">
    <location>
        <begin position="313"/>
        <end position="355"/>
    </location>
</feature>